<accession>A0A485KQN7</accession>
<name>A0A485KQN7_9STRA</name>
<dbReference type="EMBL" id="CAADRA010005221">
    <property type="protein sequence ID" value="VFT87236.1"/>
    <property type="molecule type" value="Genomic_DNA"/>
</dbReference>
<evidence type="ECO:0000313" key="1">
    <source>
        <dbReference type="EMBL" id="KAF0699048.1"/>
    </source>
</evidence>
<reference evidence="2 3" key="1">
    <citation type="submission" date="2019-03" db="EMBL/GenBank/DDBJ databases">
        <authorList>
            <person name="Gaulin E."/>
            <person name="Dumas B."/>
        </authorList>
    </citation>
    <scope>NUCLEOTIDE SEQUENCE [LARGE SCALE GENOMIC DNA]</scope>
    <source>
        <strain evidence="2">CBS 568.67</strain>
    </source>
</reference>
<dbReference type="Proteomes" id="UP000332933">
    <property type="component" value="Unassembled WGS sequence"/>
</dbReference>
<protein>
    <submittedName>
        <fullName evidence="2">Aste57867_10362 protein</fullName>
    </submittedName>
</protein>
<evidence type="ECO:0000313" key="2">
    <source>
        <dbReference type="EMBL" id="VFT87236.1"/>
    </source>
</evidence>
<sequence length="163" mass="18509">MTTTVTPARAIPASTEWKFPPPMTLPWKTLDRMPSKTQQHPVFTFGTVTTFVFPLAYGGSAIPRDQGPPLGLAKTHVREECQPLATMSYNSSPSRVEKFDHVERMMLLQKAGYSRKDVAEMCFDAIAVRQSREDSRREEVSPVPLDQLRMAKRPRTEFKIGRK</sequence>
<dbReference type="EMBL" id="VJMH01005200">
    <property type="protein sequence ID" value="KAF0699048.1"/>
    <property type="molecule type" value="Genomic_DNA"/>
</dbReference>
<keyword evidence="3" id="KW-1185">Reference proteome</keyword>
<reference evidence="1" key="2">
    <citation type="submission" date="2019-06" db="EMBL/GenBank/DDBJ databases">
        <title>Genomics analysis of Aphanomyces spp. identifies a new class of oomycete effector associated with host adaptation.</title>
        <authorList>
            <person name="Gaulin E."/>
        </authorList>
    </citation>
    <scope>NUCLEOTIDE SEQUENCE</scope>
    <source>
        <strain evidence="1">CBS 578.67</strain>
    </source>
</reference>
<gene>
    <name evidence="2" type="primary">Aste57867_10362</name>
    <name evidence="1" type="ORF">As57867_010322</name>
    <name evidence="2" type="ORF">ASTE57867_10362</name>
</gene>
<dbReference type="AlphaFoldDB" id="A0A485KQN7"/>
<dbReference type="OrthoDB" id="78989at2759"/>
<proteinExistence type="predicted"/>
<organism evidence="2 3">
    <name type="scientific">Aphanomyces stellatus</name>
    <dbReference type="NCBI Taxonomy" id="120398"/>
    <lineage>
        <taxon>Eukaryota</taxon>
        <taxon>Sar</taxon>
        <taxon>Stramenopiles</taxon>
        <taxon>Oomycota</taxon>
        <taxon>Saprolegniomycetes</taxon>
        <taxon>Saprolegniales</taxon>
        <taxon>Verrucalvaceae</taxon>
        <taxon>Aphanomyces</taxon>
    </lineage>
</organism>
<evidence type="ECO:0000313" key="3">
    <source>
        <dbReference type="Proteomes" id="UP000332933"/>
    </source>
</evidence>